<dbReference type="PANTHER" id="PTHR30469">
    <property type="entry name" value="MULTIDRUG RESISTANCE PROTEIN MDTA"/>
    <property type="match status" value="1"/>
</dbReference>
<keyword evidence="4" id="KW-1185">Reference proteome</keyword>
<dbReference type="PANTHER" id="PTHR30469:SF15">
    <property type="entry name" value="HLYD FAMILY OF SECRETION PROTEINS"/>
    <property type="match status" value="1"/>
</dbReference>
<feature type="region of interest" description="Disordered" evidence="1">
    <location>
        <begin position="168"/>
        <end position="189"/>
    </location>
</feature>
<name>A0ABZ0SE40_9GAMM</name>
<organism evidence="3 4">
    <name type="scientific">Thiorhodovibrio winogradskyi</name>
    <dbReference type="NCBI Taxonomy" id="77007"/>
    <lineage>
        <taxon>Bacteria</taxon>
        <taxon>Pseudomonadati</taxon>
        <taxon>Pseudomonadota</taxon>
        <taxon>Gammaproteobacteria</taxon>
        <taxon>Chromatiales</taxon>
        <taxon>Chromatiaceae</taxon>
        <taxon>Thiorhodovibrio</taxon>
    </lineage>
</organism>
<accession>A0ABZ0SE40</accession>
<sequence>MTLPWKKLLSLLLPLLIIAGALGLFRFLKATKPEQPPPKVQERVWRVAVERVKPQALAPELTLYGQVETPDLLSLTASANAWVEQVAVRDGDRVAQGDVLIALDPRDFEPRIAQARAEVEELQASIESENNRHQTDLLALEQEQRLLELAGQSVERQQRLKTQKVGAEQSLDEAEQQQAQQALSVSNRKMSIADHPSRLRGLQAKLASSQARLEQLELEYERARLTAPYDGVIANVDVTEGDQVSRGEVLLTLYARASLEVRARIPAPYQDEILATLNAGQVLSASAQVAGTEVKLRLARLDGEAQASGIDGLFQITNHDELVRIGQLLTLRLARDAQSDAVALPMAAVYGGERVYEIQAQRAQTQDDGAGLDQERPDEQQQNKQQQTEKAASPLLRMRAVDIDMLGTRLGADGRELALVRSPELTAGDRVVITHLPNAIDGLRVEVVE</sequence>
<protein>
    <submittedName>
        <fullName evidence="3">Multidrug transporter MdtA</fullName>
    </submittedName>
</protein>
<dbReference type="SUPFAM" id="SSF111369">
    <property type="entry name" value="HlyD-like secretion proteins"/>
    <property type="match status" value="1"/>
</dbReference>
<feature type="region of interest" description="Disordered" evidence="1">
    <location>
        <begin position="362"/>
        <end position="393"/>
    </location>
</feature>
<evidence type="ECO:0000313" key="4">
    <source>
        <dbReference type="Proteomes" id="UP001432180"/>
    </source>
</evidence>
<gene>
    <name evidence="3" type="primary">mdtA_1</name>
    <name evidence="3" type="ORF">Thiowin_02902</name>
</gene>
<evidence type="ECO:0000256" key="1">
    <source>
        <dbReference type="SAM" id="MobiDB-lite"/>
    </source>
</evidence>
<feature type="domain" description="CusB-like barrel-sandwich hybrid" evidence="2">
    <location>
        <begin position="76"/>
        <end position="252"/>
    </location>
</feature>
<proteinExistence type="predicted"/>
<dbReference type="Gene3D" id="2.40.50.100">
    <property type="match status" value="1"/>
</dbReference>
<dbReference type="EMBL" id="CP121472">
    <property type="protein sequence ID" value="WPL17860.1"/>
    <property type="molecule type" value="Genomic_DNA"/>
</dbReference>
<reference evidence="3 4" key="1">
    <citation type="journal article" date="2023" name="Microorganisms">
        <title>Thiorhodovibrio frisius and Trv. litoralis spp. nov., Two Novel Members from a Clade of Fastidious Purple Sulfur Bacteria That Exhibit Unique Red-Shifted Light-Harvesting Capabilities.</title>
        <authorList>
            <person name="Methner A."/>
            <person name="Kuzyk S.B."/>
            <person name="Petersen J."/>
            <person name="Bauer S."/>
            <person name="Brinkmann H."/>
            <person name="Sichau K."/>
            <person name="Wanner G."/>
            <person name="Wolf J."/>
            <person name="Neumann-Schaal M."/>
            <person name="Henke P."/>
            <person name="Tank M."/>
            <person name="Sproer C."/>
            <person name="Bunk B."/>
            <person name="Overmann J."/>
        </authorList>
    </citation>
    <scope>NUCLEOTIDE SEQUENCE [LARGE SCALE GENOMIC DNA]</scope>
    <source>
        <strain evidence="3 4">DSM 6702</strain>
    </source>
</reference>
<dbReference type="Pfam" id="PF25919">
    <property type="entry name" value="BSH_CusB"/>
    <property type="match status" value="1"/>
</dbReference>
<dbReference type="Gene3D" id="1.10.287.470">
    <property type="entry name" value="Helix hairpin bin"/>
    <property type="match status" value="1"/>
</dbReference>
<dbReference type="Gene3D" id="2.40.30.170">
    <property type="match status" value="1"/>
</dbReference>
<evidence type="ECO:0000313" key="3">
    <source>
        <dbReference type="EMBL" id="WPL17860.1"/>
    </source>
</evidence>
<dbReference type="InterPro" id="IPR058790">
    <property type="entry name" value="BSH_CusB"/>
</dbReference>
<evidence type="ECO:0000259" key="2">
    <source>
        <dbReference type="Pfam" id="PF25919"/>
    </source>
</evidence>
<dbReference type="Proteomes" id="UP001432180">
    <property type="component" value="Chromosome"/>
</dbReference>